<dbReference type="InterPro" id="IPR023393">
    <property type="entry name" value="START-like_dom_sf"/>
</dbReference>
<dbReference type="AlphaFoldDB" id="A0A2T0LX86"/>
<dbReference type="CDD" id="cd07812">
    <property type="entry name" value="SRPBCC"/>
    <property type="match status" value="1"/>
</dbReference>
<evidence type="ECO:0000313" key="1">
    <source>
        <dbReference type="EMBL" id="PRX48641.1"/>
    </source>
</evidence>
<dbReference type="RefSeq" id="WP_106178698.1">
    <property type="nucleotide sequence ID" value="NZ_PVNH01000004.1"/>
</dbReference>
<dbReference type="SUPFAM" id="SSF55961">
    <property type="entry name" value="Bet v1-like"/>
    <property type="match status" value="1"/>
</dbReference>
<dbReference type="InterPro" id="IPR019587">
    <property type="entry name" value="Polyketide_cyclase/dehydratase"/>
</dbReference>
<comment type="caution">
    <text evidence="1">The sequence shown here is derived from an EMBL/GenBank/DDBJ whole genome shotgun (WGS) entry which is preliminary data.</text>
</comment>
<dbReference type="Pfam" id="PF10604">
    <property type="entry name" value="Polyketide_cyc2"/>
    <property type="match status" value="1"/>
</dbReference>
<accession>A0A2T0LX86</accession>
<dbReference type="EMBL" id="PVNH01000004">
    <property type="protein sequence ID" value="PRX48641.1"/>
    <property type="molecule type" value="Genomic_DNA"/>
</dbReference>
<sequence>MAEFEHQRDIAAAPRAVFDVATDLRTIDSWSPDGVQIEESDATPGELRAWVSSGSEVYDAEGYVNVDAAELRLEWGSNDSARYEGWLQVEPGSRGDLHSVATLHITFGGKQPETLGGEFSEEVDRRIEESLDRLAALVAERTGA</sequence>
<keyword evidence="2" id="KW-1185">Reference proteome</keyword>
<reference evidence="1 2" key="1">
    <citation type="submission" date="2018-03" db="EMBL/GenBank/DDBJ databases">
        <title>Genomic Encyclopedia of Type Strains, Phase III (KMG-III): the genomes of soil and plant-associated and newly described type strains.</title>
        <authorList>
            <person name="Whitman W."/>
        </authorList>
    </citation>
    <scope>NUCLEOTIDE SEQUENCE [LARGE SCALE GENOMIC DNA]</scope>
    <source>
        <strain evidence="1 2">CGMCC 4.7125</strain>
    </source>
</reference>
<organism evidence="1 2">
    <name type="scientific">Prauserella shujinwangii</name>
    <dbReference type="NCBI Taxonomy" id="1453103"/>
    <lineage>
        <taxon>Bacteria</taxon>
        <taxon>Bacillati</taxon>
        <taxon>Actinomycetota</taxon>
        <taxon>Actinomycetes</taxon>
        <taxon>Pseudonocardiales</taxon>
        <taxon>Pseudonocardiaceae</taxon>
        <taxon>Prauserella</taxon>
    </lineage>
</organism>
<name>A0A2T0LX86_9PSEU</name>
<dbReference type="Gene3D" id="3.30.530.20">
    <property type="match status" value="1"/>
</dbReference>
<proteinExistence type="predicted"/>
<dbReference type="Proteomes" id="UP000238362">
    <property type="component" value="Unassembled WGS sequence"/>
</dbReference>
<evidence type="ECO:0000313" key="2">
    <source>
        <dbReference type="Proteomes" id="UP000238362"/>
    </source>
</evidence>
<gene>
    <name evidence="1" type="ORF">B0I33_104458</name>
</gene>
<protein>
    <submittedName>
        <fullName evidence="1">Polyketide cyclase/dehydrase/lipid transport protein</fullName>
    </submittedName>
</protein>
<dbReference type="OrthoDB" id="5244508at2"/>